<dbReference type="NCBIfam" id="NF001211">
    <property type="entry name" value="PRK00179.1"/>
    <property type="match status" value="1"/>
</dbReference>
<accession>A0A0D2N855</accession>
<dbReference type="Pfam" id="PF00342">
    <property type="entry name" value="PGI"/>
    <property type="match status" value="1"/>
</dbReference>
<dbReference type="UniPathway" id="UPA00109">
    <property type="reaction ID" value="UER00181"/>
</dbReference>
<evidence type="ECO:0000256" key="5">
    <source>
        <dbReference type="ARBA" id="ARBA00022432"/>
    </source>
</evidence>
<evidence type="ECO:0000256" key="8">
    <source>
        <dbReference type="ARBA" id="ARBA00024178"/>
    </source>
</evidence>
<evidence type="ECO:0000256" key="4">
    <source>
        <dbReference type="ARBA" id="ARBA00018388"/>
    </source>
</evidence>
<dbReference type="EC" id="5.3.1.9" evidence="3 10"/>
<protein>
    <recommendedName>
        <fullName evidence="4 10">Glucose-6-phosphate isomerase</fullName>
        <ecNumber evidence="3 10">5.3.1.9</ecNumber>
    </recommendedName>
</protein>
<dbReference type="Gene3D" id="1.10.1390.10">
    <property type="match status" value="1"/>
</dbReference>
<dbReference type="GO" id="GO:0004347">
    <property type="term" value="F:glucose-6-phosphate isomerase activity"/>
    <property type="evidence" value="ECO:0007669"/>
    <property type="project" value="UniProtKB-EC"/>
</dbReference>
<evidence type="ECO:0000256" key="3">
    <source>
        <dbReference type="ARBA" id="ARBA00011952"/>
    </source>
</evidence>
<dbReference type="STRING" id="945553.A0A0D2N855"/>
<dbReference type="InterPro" id="IPR035482">
    <property type="entry name" value="SIS_PGI_2"/>
</dbReference>
<dbReference type="GO" id="GO:0051156">
    <property type="term" value="P:glucose 6-phosphate metabolic process"/>
    <property type="evidence" value="ECO:0007669"/>
    <property type="project" value="TreeGrafter"/>
</dbReference>
<dbReference type="GO" id="GO:0097367">
    <property type="term" value="F:carbohydrate derivative binding"/>
    <property type="evidence" value="ECO:0007669"/>
    <property type="project" value="InterPro"/>
</dbReference>
<dbReference type="Proteomes" id="UP000054270">
    <property type="component" value="Unassembled WGS sequence"/>
</dbReference>
<dbReference type="HAMAP" id="MF_00473">
    <property type="entry name" value="G6P_isomerase"/>
    <property type="match status" value="1"/>
</dbReference>
<dbReference type="InterPro" id="IPR023096">
    <property type="entry name" value="G6P_Isomerase_C"/>
</dbReference>
<evidence type="ECO:0000256" key="10">
    <source>
        <dbReference type="RuleBase" id="RU000612"/>
    </source>
</evidence>
<dbReference type="GO" id="GO:0006094">
    <property type="term" value="P:gluconeogenesis"/>
    <property type="evidence" value="ECO:0007669"/>
    <property type="project" value="UniProtKB-KW"/>
</dbReference>
<keyword evidence="6 10" id="KW-0324">Glycolysis</keyword>
<organism evidence="11 12">
    <name type="scientific">Hypholoma sublateritium (strain FD-334 SS-4)</name>
    <dbReference type="NCBI Taxonomy" id="945553"/>
    <lineage>
        <taxon>Eukaryota</taxon>
        <taxon>Fungi</taxon>
        <taxon>Dikarya</taxon>
        <taxon>Basidiomycota</taxon>
        <taxon>Agaricomycotina</taxon>
        <taxon>Agaricomycetes</taxon>
        <taxon>Agaricomycetidae</taxon>
        <taxon>Agaricales</taxon>
        <taxon>Agaricineae</taxon>
        <taxon>Strophariaceae</taxon>
        <taxon>Hypholoma</taxon>
    </lineage>
</organism>
<evidence type="ECO:0000313" key="12">
    <source>
        <dbReference type="Proteomes" id="UP000054270"/>
    </source>
</evidence>
<dbReference type="GO" id="GO:0048029">
    <property type="term" value="F:monosaccharide binding"/>
    <property type="evidence" value="ECO:0007669"/>
    <property type="project" value="TreeGrafter"/>
</dbReference>
<dbReference type="PROSITE" id="PS00174">
    <property type="entry name" value="P_GLUCOSE_ISOMERASE_2"/>
    <property type="match status" value="1"/>
</dbReference>
<keyword evidence="12" id="KW-1185">Reference proteome</keyword>
<name>A0A0D2N855_HYPSF</name>
<keyword evidence="7 10" id="KW-0413">Isomerase</keyword>
<dbReference type="OMA" id="DWYRQLW"/>
<comment type="similarity">
    <text evidence="2 10">Belongs to the GPI family.</text>
</comment>
<evidence type="ECO:0000256" key="7">
    <source>
        <dbReference type="ARBA" id="ARBA00023235"/>
    </source>
</evidence>
<comment type="catalytic activity">
    <reaction evidence="9 10">
        <text>alpha-D-glucose 6-phosphate = beta-D-fructose 6-phosphate</text>
        <dbReference type="Rhea" id="RHEA:11816"/>
        <dbReference type="ChEBI" id="CHEBI:57634"/>
        <dbReference type="ChEBI" id="CHEBI:58225"/>
        <dbReference type="EC" id="5.3.1.9"/>
    </reaction>
</comment>
<evidence type="ECO:0000256" key="2">
    <source>
        <dbReference type="ARBA" id="ARBA00006604"/>
    </source>
</evidence>
<dbReference type="PROSITE" id="PS51463">
    <property type="entry name" value="P_GLUCOSE_ISOMERASE_3"/>
    <property type="match status" value="1"/>
</dbReference>
<dbReference type="AlphaFoldDB" id="A0A0D2N855"/>
<dbReference type="PROSITE" id="PS00765">
    <property type="entry name" value="P_GLUCOSE_ISOMERASE_1"/>
    <property type="match status" value="1"/>
</dbReference>
<sequence>MSGKLASEYAAWQKLQALYDAEHTKIVLKDLFAQDPQRFAKFSKEYNSPSGPDVTLLVDLSKNLITEPVLAELLALAREARVEEFRDKMFAGEHINTSEDRAVLHVALRNFDEFHIAEGGVSEVSGVLAHIKAFTDAVRSGAWKGYTGKTINTIVNIGIGGSDLGPVMVTEALRPYAKRDLAAHFVSNIDGTHIAETLRLCDPETTLFIIASKTFTTQETITNAETARAWFLEAAKDKAAVAKHFVALSTNTKAVTAFGIDEANMFQFWDWVGGRYSLWSAIGLSIALVIGYENFEQLLQGAHGMDKHFKETPLEENLPVLMASIGLWYNDFYGAQTLALLPYDQYLHKFADYFQQGDMESNGKSVTKNGQRVNYETGPIIWGASGTNGQHSFYQLVHQGTKIIPADFIAPTTTHNPIHNSKHHRILLSNFFAQPEALAFGKTEAEVKAELGPNASDVLVKSKVFAGNRPSTSIMFPLLTPATLGALIALYEHKIFVQGVIWGINSFDQMGVELGKVLAKNILAQLETPADVKGHDSSTTGLIHYYQKYRKE</sequence>
<dbReference type="EMBL" id="KN817649">
    <property type="protein sequence ID" value="KJA15274.1"/>
    <property type="molecule type" value="Genomic_DNA"/>
</dbReference>
<dbReference type="PANTHER" id="PTHR11469">
    <property type="entry name" value="GLUCOSE-6-PHOSPHATE ISOMERASE"/>
    <property type="match status" value="1"/>
</dbReference>
<dbReference type="GO" id="GO:0006096">
    <property type="term" value="P:glycolytic process"/>
    <property type="evidence" value="ECO:0007669"/>
    <property type="project" value="UniProtKB-UniPathway"/>
</dbReference>
<dbReference type="FunFam" id="3.40.50.10490:FF:000004">
    <property type="entry name" value="Glucose-6-phosphate isomerase"/>
    <property type="match status" value="1"/>
</dbReference>
<dbReference type="InterPro" id="IPR001672">
    <property type="entry name" value="G6P_Isomerase"/>
</dbReference>
<comment type="function">
    <text evidence="8">In the cytoplasm, catalyzes the conversion of glucose-6-phosphate to fructose-6-phosphate, the second step in glycolysis, and the reverse reaction during gluconeogenesis.</text>
</comment>
<comment type="pathway">
    <text evidence="1 10">Carbohydrate degradation; glycolysis; D-glyceraldehyde 3-phosphate and glycerone phosphate from D-glucose: step 2/4.</text>
</comment>
<dbReference type="InterPro" id="IPR035476">
    <property type="entry name" value="SIS_PGI_1"/>
</dbReference>
<dbReference type="InterPro" id="IPR018189">
    <property type="entry name" value="Phosphoglucose_isomerase_CS"/>
</dbReference>
<dbReference type="GO" id="GO:0005829">
    <property type="term" value="C:cytosol"/>
    <property type="evidence" value="ECO:0007669"/>
    <property type="project" value="TreeGrafter"/>
</dbReference>
<evidence type="ECO:0000256" key="1">
    <source>
        <dbReference type="ARBA" id="ARBA00004926"/>
    </source>
</evidence>
<dbReference type="InterPro" id="IPR046348">
    <property type="entry name" value="SIS_dom_sf"/>
</dbReference>
<keyword evidence="5 10" id="KW-0312">Gluconeogenesis</keyword>
<dbReference type="FunFam" id="1.10.1390.10:FF:000001">
    <property type="entry name" value="Glucose-6-phosphate isomerase"/>
    <property type="match status" value="1"/>
</dbReference>
<dbReference type="OrthoDB" id="5831190at2759"/>
<dbReference type="Gene3D" id="3.40.50.10490">
    <property type="entry name" value="Glucose-6-phosphate isomerase like protein, domain 1"/>
    <property type="match status" value="2"/>
</dbReference>
<reference evidence="12" key="1">
    <citation type="submission" date="2014-04" db="EMBL/GenBank/DDBJ databases">
        <title>Evolutionary Origins and Diversification of the Mycorrhizal Mutualists.</title>
        <authorList>
            <consortium name="DOE Joint Genome Institute"/>
            <consortium name="Mycorrhizal Genomics Consortium"/>
            <person name="Kohler A."/>
            <person name="Kuo A."/>
            <person name="Nagy L.G."/>
            <person name="Floudas D."/>
            <person name="Copeland A."/>
            <person name="Barry K.W."/>
            <person name="Cichocki N."/>
            <person name="Veneault-Fourrey C."/>
            <person name="LaButti K."/>
            <person name="Lindquist E.A."/>
            <person name="Lipzen A."/>
            <person name="Lundell T."/>
            <person name="Morin E."/>
            <person name="Murat C."/>
            <person name="Riley R."/>
            <person name="Ohm R."/>
            <person name="Sun H."/>
            <person name="Tunlid A."/>
            <person name="Henrissat B."/>
            <person name="Grigoriev I.V."/>
            <person name="Hibbett D.S."/>
            <person name="Martin F."/>
        </authorList>
    </citation>
    <scope>NUCLEOTIDE SEQUENCE [LARGE SCALE GENOMIC DNA]</scope>
    <source>
        <strain evidence="12">FD-334 SS-4</strain>
    </source>
</reference>
<dbReference type="PRINTS" id="PR00662">
    <property type="entry name" value="G6PISOMERASE"/>
</dbReference>
<evidence type="ECO:0000313" key="11">
    <source>
        <dbReference type="EMBL" id="KJA15274.1"/>
    </source>
</evidence>
<dbReference type="CDD" id="cd05015">
    <property type="entry name" value="SIS_PGI_1"/>
    <property type="match status" value="1"/>
</dbReference>
<dbReference type="SUPFAM" id="SSF53697">
    <property type="entry name" value="SIS domain"/>
    <property type="match status" value="1"/>
</dbReference>
<proteinExistence type="inferred from homology"/>
<gene>
    <name evidence="11" type="ORF">HYPSUDRAFT_48492</name>
</gene>
<dbReference type="CDD" id="cd05016">
    <property type="entry name" value="SIS_PGI_2"/>
    <property type="match status" value="1"/>
</dbReference>
<evidence type="ECO:0000256" key="6">
    <source>
        <dbReference type="ARBA" id="ARBA00023152"/>
    </source>
</evidence>
<evidence type="ECO:0000256" key="9">
    <source>
        <dbReference type="ARBA" id="ARBA00029321"/>
    </source>
</evidence>
<dbReference type="PANTHER" id="PTHR11469:SF1">
    <property type="entry name" value="GLUCOSE-6-PHOSPHATE ISOMERASE"/>
    <property type="match status" value="1"/>
</dbReference>